<dbReference type="OrthoDB" id="2745718at2759"/>
<dbReference type="Proteomes" id="UP000886523">
    <property type="component" value="Unassembled WGS sequence"/>
</dbReference>
<dbReference type="Pfam" id="PF12937">
    <property type="entry name" value="F-box-like"/>
    <property type="match status" value="1"/>
</dbReference>
<comment type="caution">
    <text evidence="2">The sequence shown here is derived from an EMBL/GenBank/DDBJ whole genome shotgun (WGS) entry which is preliminary data.</text>
</comment>
<dbReference type="SUPFAM" id="SSF81383">
    <property type="entry name" value="F-box domain"/>
    <property type="match status" value="1"/>
</dbReference>
<evidence type="ECO:0000259" key="1">
    <source>
        <dbReference type="PROSITE" id="PS50181"/>
    </source>
</evidence>
<proteinExistence type="predicted"/>
<dbReference type="InterPro" id="IPR001810">
    <property type="entry name" value="F-box_dom"/>
</dbReference>
<protein>
    <recommendedName>
        <fullName evidence="1">F-box domain-containing protein</fullName>
    </recommendedName>
</protein>
<feature type="domain" description="F-box" evidence="1">
    <location>
        <begin position="14"/>
        <end position="60"/>
    </location>
</feature>
<dbReference type="PROSITE" id="PS50181">
    <property type="entry name" value="FBOX"/>
    <property type="match status" value="1"/>
</dbReference>
<sequence length="508" mass="57160">MESELCTAISRTPMSAQLDLPVELLIHIFALLEGHQIVRCIAVCSYFKHAIENSTALQYLIKLDMFGYTNGPGRADAARLNQLEKHIDAWNKLDWVESYIDVPIWRYGLDALREGVYATSNTTEVLCIQLPSLSRGVPLRTWTLLFEFFVHEIEIDPSNNLLVILSMTSPLQGSDVREAALHLRTLSDNTPHPSAPNSIIFLRSTMVTPRSDHHMVRAMGALLGILWLGALEIWNWTTCEKITVLLDMNFFRSFEFLSATSFLIPYDGRLEVYEIPVESPGAPPTHTASFGMPDPNPGYTPAVYLIPCIMHNMDNGGFPASPSLPPPLFHMTEESRYIHIVWSALGVEDYLQIPFQVPVSSLLCSAMYPNPLAIPWDVWSKDVYFSKDNDTQIPYWMNGGRFVHLTLSSNSHRVVSLFDLNRSRAAALGTTNADSSVGDGQSAHIIESPVFPLGEIRMERPCPIHVASRSLGLGEYHPRHLLCDDEHIIMRIFHEFDPDDEKLVILSF</sequence>
<name>A0A9P6DN89_9AGAM</name>
<evidence type="ECO:0000313" key="2">
    <source>
        <dbReference type="EMBL" id="KAF9504923.1"/>
    </source>
</evidence>
<dbReference type="InterPro" id="IPR036047">
    <property type="entry name" value="F-box-like_dom_sf"/>
</dbReference>
<accession>A0A9P6DN89</accession>
<keyword evidence="3" id="KW-1185">Reference proteome</keyword>
<gene>
    <name evidence="2" type="ORF">BS47DRAFT_1386114</name>
</gene>
<evidence type="ECO:0000313" key="3">
    <source>
        <dbReference type="Proteomes" id="UP000886523"/>
    </source>
</evidence>
<organism evidence="2 3">
    <name type="scientific">Hydnum rufescens UP504</name>
    <dbReference type="NCBI Taxonomy" id="1448309"/>
    <lineage>
        <taxon>Eukaryota</taxon>
        <taxon>Fungi</taxon>
        <taxon>Dikarya</taxon>
        <taxon>Basidiomycota</taxon>
        <taxon>Agaricomycotina</taxon>
        <taxon>Agaricomycetes</taxon>
        <taxon>Cantharellales</taxon>
        <taxon>Hydnaceae</taxon>
        <taxon>Hydnum</taxon>
    </lineage>
</organism>
<dbReference type="AlphaFoldDB" id="A0A9P6DN89"/>
<dbReference type="Gene3D" id="1.20.1280.50">
    <property type="match status" value="1"/>
</dbReference>
<reference evidence="2" key="1">
    <citation type="journal article" date="2020" name="Nat. Commun.">
        <title>Large-scale genome sequencing of mycorrhizal fungi provides insights into the early evolution of symbiotic traits.</title>
        <authorList>
            <person name="Miyauchi S."/>
            <person name="Kiss E."/>
            <person name="Kuo A."/>
            <person name="Drula E."/>
            <person name="Kohler A."/>
            <person name="Sanchez-Garcia M."/>
            <person name="Morin E."/>
            <person name="Andreopoulos B."/>
            <person name="Barry K.W."/>
            <person name="Bonito G."/>
            <person name="Buee M."/>
            <person name="Carver A."/>
            <person name="Chen C."/>
            <person name="Cichocki N."/>
            <person name="Clum A."/>
            <person name="Culley D."/>
            <person name="Crous P.W."/>
            <person name="Fauchery L."/>
            <person name="Girlanda M."/>
            <person name="Hayes R.D."/>
            <person name="Keri Z."/>
            <person name="LaButti K."/>
            <person name="Lipzen A."/>
            <person name="Lombard V."/>
            <person name="Magnuson J."/>
            <person name="Maillard F."/>
            <person name="Murat C."/>
            <person name="Nolan M."/>
            <person name="Ohm R.A."/>
            <person name="Pangilinan J."/>
            <person name="Pereira M.F."/>
            <person name="Perotto S."/>
            <person name="Peter M."/>
            <person name="Pfister S."/>
            <person name="Riley R."/>
            <person name="Sitrit Y."/>
            <person name="Stielow J.B."/>
            <person name="Szollosi G."/>
            <person name="Zifcakova L."/>
            <person name="Stursova M."/>
            <person name="Spatafora J.W."/>
            <person name="Tedersoo L."/>
            <person name="Vaario L.M."/>
            <person name="Yamada A."/>
            <person name="Yan M."/>
            <person name="Wang P."/>
            <person name="Xu J."/>
            <person name="Bruns T."/>
            <person name="Baldrian P."/>
            <person name="Vilgalys R."/>
            <person name="Dunand C."/>
            <person name="Henrissat B."/>
            <person name="Grigoriev I.V."/>
            <person name="Hibbett D."/>
            <person name="Nagy L.G."/>
            <person name="Martin F.M."/>
        </authorList>
    </citation>
    <scope>NUCLEOTIDE SEQUENCE</scope>
    <source>
        <strain evidence="2">UP504</strain>
    </source>
</reference>
<dbReference type="EMBL" id="MU129184">
    <property type="protein sequence ID" value="KAF9504923.1"/>
    <property type="molecule type" value="Genomic_DNA"/>
</dbReference>
<dbReference type="CDD" id="cd09917">
    <property type="entry name" value="F-box_SF"/>
    <property type="match status" value="1"/>
</dbReference>